<keyword evidence="2" id="KW-0028">Amino-acid biosynthesis</keyword>
<reference evidence="5 6" key="1">
    <citation type="submission" date="2021-12" db="EMBL/GenBank/DDBJ databases">
        <title>Genome sequencing of bacteria with rrn-lacking chromosome and rrn-plasmid.</title>
        <authorList>
            <person name="Anda M."/>
            <person name="Iwasaki W."/>
        </authorList>
    </citation>
    <scope>NUCLEOTIDE SEQUENCE [LARGE SCALE GENOMIC DNA]</scope>
    <source>
        <strain evidence="5 6">DSM 100852</strain>
        <plasmid evidence="5 6">pFA1</plasmid>
    </source>
</reference>
<dbReference type="RefSeq" id="WP_338394933.1">
    <property type="nucleotide sequence ID" value="NZ_AP025315.1"/>
</dbReference>
<dbReference type="InterPro" id="IPR006130">
    <property type="entry name" value="Asp/Orn_carbamoylTrfase"/>
</dbReference>
<evidence type="ECO:0000313" key="6">
    <source>
        <dbReference type="Proteomes" id="UP001348817"/>
    </source>
</evidence>
<dbReference type="KEGG" id="fax:FUAX_38690"/>
<dbReference type="InterPro" id="IPR036901">
    <property type="entry name" value="Asp/Orn_carbamoylTrfase_sf"/>
</dbReference>
<gene>
    <name evidence="2 5" type="primary">argF'</name>
    <name evidence="5" type="ORF">FUAX_38690</name>
</gene>
<dbReference type="GO" id="GO:0004585">
    <property type="term" value="F:ornithine carbamoyltransferase activity"/>
    <property type="evidence" value="ECO:0007669"/>
    <property type="project" value="InterPro"/>
</dbReference>
<feature type="binding site" evidence="2">
    <location>
        <position position="175"/>
    </location>
    <ligand>
        <name>N(2)-succinyl-L-ornithine</name>
        <dbReference type="ChEBI" id="CHEBI:58514"/>
    </ligand>
</feature>
<dbReference type="Gene3D" id="3.40.50.1370">
    <property type="entry name" value="Aspartate/ornithine carbamoyltransferase"/>
    <property type="match status" value="2"/>
</dbReference>
<comment type="similarity">
    <text evidence="2">Belongs to the aspartate/ornithine carbamoyltransferase superfamily. SOTCase family.</text>
</comment>
<feature type="binding site" description="in other chain" evidence="2">
    <location>
        <begin position="271"/>
        <end position="272"/>
    </location>
    <ligand>
        <name>carbamoyl phosphate</name>
        <dbReference type="ChEBI" id="CHEBI:58228"/>
        <note>ligand shared between two neighboring subunits</note>
    </ligand>
</feature>
<keyword evidence="6" id="KW-1185">Reference proteome</keyword>
<feature type="binding site" description="in other chain" evidence="2">
    <location>
        <position position="297"/>
    </location>
    <ligand>
        <name>carbamoyl phosphate</name>
        <dbReference type="ChEBI" id="CHEBI:58228"/>
        <note>ligand shared between two neighboring subunits</note>
    </ligand>
</feature>
<feature type="binding site" description="in other chain" evidence="2">
    <location>
        <begin position="47"/>
        <end position="50"/>
    </location>
    <ligand>
        <name>carbamoyl phosphate</name>
        <dbReference type="ChEBI" id="CHEBI:58228"/>
        <note>ligand shared between two neighboring subunits</note>
    </ligand>
</feature>
<dbReference type="GO" id="GO:0042450">
    <property type="term" value="P:L-arginine biosynthetic process via ornithine"/>
    <property type="evidence" value="ECO:0007669"/>
    <property type="project" value="TreeGrafter"/>
</dbReference>
<keyword evidence="1 2" id="KW-0808">Transferase</keyword>
<dbReference type="PANTHER" id="PTHR45753:SF3">
    <property type="entry name" value="ORNITHINE TRANSCARBAMYLASE, MITOCHONDRIAL"/>
    <property type="match status" value="1"/>
</dbReference>
<dbReference type="InterPro" id="IPR006131">
    <property type="entry name" value="Asp_carbamoyltransf_Asp/Orn-bd"/>
</dbReference>
<organism evidence="5 6">
    <name type="scientific">Fulvitalea axinellae</name>
    <dbReference type="NCBI Taxonomy" id="1182444"/>
    <lineage>
        <taxon>Bacteria</taxon>
        <taxon>Pseudomonadati</taxon>
        <taxon>Bacteroidota</taxon>
        <taxon>Cytophagia</taxon>
        <taxon>Cytophagales</taxon>
        <taxon>Persicobacteraceae</taxon>
        <taxon>Fulvitalea</taxon>
    </lineage>
</organism>
<geneLocation type="plasmid" evidence="5 6">
    <name>pFA1</name>
</geneLocation>
<dbReference type="EC" id="2.1.3.11" evidence="2"/>
<comment type="function">
    <text evidence="2">Catalyzes the transfer of the carbamoyl group from carbamoyl phosphate to the delta-amino group of N(2)-succinyl-L-ornithine to produce N(2)-succinyl-L-citrulline. Is essential for arginine biosynthesis.</text>
</comment>
<comment type="catalytic activity">
    <reaction evidence="2">
        <text>N(2)-succinyl-L-ornithine + carbamoyl phosphate = N(2)-succinyl-L-citrulline + phosphate + H(+)</text>
        <dbReference type="Rhea" id="RHEA:25884"/>
        <dbReference type="ChEBI" id="CHEBI:15378"/>
        <dbReference type="ChEBI" id="CHEBI:43474"/>
        <dbReference type="ChEBI" id="CHEBI:58228"/>
        <dbReference type="ChEBI" id="CHEBI:58514"/>
        <dbReference type="ChEBI" id="CHEBI:58862"/>
        <dbReference type="EC" id="2.1.3.11"/>
    </reaction>
</comment>
<dbReference type="GO" id="GO:0019240">
    <property type="term" value="P:citrulline biosynthetic process"/>
    <property type="evidence" value="ECO:0007669"/>
    <property type="project" value="TreeGrafter"/>
</dbReference>
<dbReference type="InterPro" id="IPR043696">
    <property type="entry name" value="ArgF'-like"/>
</dbReference>
<feature type="binding site" evidence="2">
    <location>
        <position position="142"/>
    </location>
    <ligand>
        <name>N(2)-succinyl-L-ornithine</name>
        <dbReference type="ChEBI" id="CHEBI:58514"/>
    </ligand>
</feature>
<evidence type="ECO:0000313" key="5">
    <source>
        <dbReference type="EMBL" id="BDD11437.1"/>
    </source>
</evidence>
<feature type="binding site" description="in other chain" evidence="2">
    <location>
        <begin position="147"/>
        <end position="150"/>
    </location>
    <ligand>
        <name>carbamoyl phosphate</name>
        <dbReference type="ChEBI" id="CHEBI:58228"/>
        <note>ligand shared between two neighboring subunits</note>
    </ligand>
</feature>
<comment type="pathway">
    <text evidence="2">Amino-acid biosynthesis; L-arginine biosynthesis.</text>
</comment>
<evidence type="ECO:0000256" key="2">
    <source>
        <dbReference type="HAMAP-Rule" id="MF_02235"/>
    </source>
</evidence>
<dbReference type="Pfam" id="PF00185">
    <property type="entry name" value="OTCace"/>
    <property type="match status" value="1"/>
</dbReference>
<feature type="binding site" evidence="2">
    <location>
        <position position="275"/>
    </location>
    <ligand>
        <name>N(2)-succinyl-L-ornithine</name>
        <dbReference type="ChEBI" id="CHEBI:58514"/>
    </ligand>
</feature>
<accession>A0AAU9D177</accession>
<keyword evidence="5" id="KW-0614">Plasmid</keyword>
<feature type="binding site" description="in other chain" evidence="2">
    <location>
        <position position="110"/>
    </location>
    <ligand>
        <name>carbamoyl phosphate</name>
        <dbReference type="ChEBI" id="CHEBI:58228"/>
        <note>ligand shared between two neighboring subunits</note>
    </ligand>
</feature>
<evidence type="ECO:0000259" key="4">
    <source>
        <dbReference type="Pfam" id="PF02729"/>
    </source>
</evidence>
<name>A0AAU9D177_9BACT</name>
<dbReference type="PRINTS" id="PR00100">
    <property type="entry name" value="AOTCASE"/>
</dbReference>
<dbReference type="Pfam" id="PF02729">
    <property type="entry name" value="OTCace_N"/>
    <property type="match status" value="1"/>
</dbReference>
<dbReference type="AlphaFoldDB" id="A0AAU9D177"/>
<comment type="subunit">
    <text evidence="2">Homotrimer.</text>
</comment>
<dbReference type="InterPro" id="IPR006132">
    <property type="entry name" value="Asp/Orn_carbamoyltranf_P-bd"/>
</dbReference>
<evidence type="ECO:0000256" key="1">
    <source>
        <dbReference type="ARBA" id="ARBA00022679"/>
    </source>
</evidence>
<dbReference type="NCBIfam" id="NF003384">
    <property type="entry name" value="PRK04523.1"/>
    <property type="match status" value="1"/>
</dbReference>
<feature type="binding site" evidence="2">
    <location>
        <position position="235"/>
    </location>
    <ligand>
        <name>N(2)-succinyl-L-ornithine</name>
        <dbReference type="ChEBI" id="CHEBI:58514"/>
    </ligand>
</feature>
<dbReference type="PANTHER" id="PTHR45753">
    <property type="entry name" value="ORNITHINE CARBAMOYLTRANSFERASE, MITOCHONDRIAL"/>
    <property type="match status" value="1"/>
</dbReference>
<protein>
    <recommendedName>
        <fullName evidence="2">N-succinylornithine carbamoyltransferase</fullName>
        <ecNumber evidence="2">2.1.3.11</ecNumber>
    </recommendedName>
    <alternativeName>
        <fullName evidence="2">N-succinyl-L-ornithine transcarbamylase</fullName>
        <shortName evidence="2">SOTCase</shortName>
    </alternativeName>
</protein>
<dbReference type="GO" id="GO:0016597">
    <property type="term" value="F:amino acid binding"/>
    <property type="evidence" value="ECO:0007669"/>
    <property type="project" value="InterPro"/>
</dbReference>
<feature type="domain" description="Aspartate/ornithine carbamoyltransferase Asp/Orn-binding" evidence="3">
    <location>
        <begin position="183"/>
        <end position="306"/>
    </location>
</feature>
<dbReference type="EMBL" id="AP025315">
    <property type="protein sequence ID" value="BDD11437.1"/>
    <property type="molecule type" value="Genomic_DNA"/>
</dbReference>
<sequence>MKQFTSVHDVADPKKLVESALELKASPYAHKALGKNKTVCLIFLNPSLRTRLSTQKAAMNLGMEVMVFDINEDGWKLEFEDGVVMNGDKAEHVKEAVRVVSLYCDIIGVRTFAGLQNREEDYAERILNQFIQHSSVPVVSLESAIRHPLQSLADMITIYESGIVRPKIAVTWAPHVKPLPQAVGNSFLEWAAAFGWDITLANPKGYNPAPEFLRGVKVTHEQAEALDGADFVYAKSWSSYDRYGKLPGDNADWTVTQEKMSLTNNGKFMHCLPLRRNLVASDSVVDNSIVLKQAENRIFAAQSVMKEMLENN</sequence>
<keyword evidence="2" id="KW-0055">Arginine biosynthesis</keyword>
<evidence type="ECO:0000259" key="3">
    <source>
        <dbReference type="Pfam" id="PF00185"/>
    </source>
</evidence>
<feature type="domain" description="Aspartate/ornithine carbamoyltransferase carbamoyl-P binding" evidence="4">
    <location>
        <begin position="3"/>
        <end position="160"/>
    </location>
</feature>
<proteinExistence type="inferred from homology"/>
<dbReference type="HAMAP" id="MF_02235">
    <property type="entry name" value="SOTCase"/>
    <property type="match status" value="1"/>
</dbReference>
<feature type="binding site" evidence="2">
    <location>
        <position position="75"/>
    </location>
    <ligand>
        <name>carbamoyl phosphate</name>
        <dbReference type="ChEBI" id="CHEBI:58228"/>
        <note>ligand shared between two neighboring subunits</note>
    </ligand>
</feature>
<dbReference type="Proteomes" id="UP001348817">
    <property type="component" value="Plasmid pFA1"/>
</dbReference>
<dbReference type="PRINTS" id="PR00101">
    <property type="entry name" value="ATCASE"/>
</dbReference>
<dbReference type="SUPFAM" id="SSF53671">
    <property type="entry name" value="Aspartate/ornithine carbamoyltransferase"/>
    <property type="match status" value="1"/>
</dbReference>